<dbReference type="EMBL" id="JBCHKQ010000001">
    <property type="protein sequence ID" value="MEM5947415.1"/>
    <property type="molecule type" value="Genomic_DNA"/>
</dbReference>
<dbReference type="InterPro" id="IPR003749">
    <property type="entry name" value="ThiS/MoaD-like"/>
</dbReference>
<accession>A0ABU9U9S3</accession>
<dbReference type="RefSeq" id="WP_420068864.1">
    <property type="nucleotide sequence ID" value="NZ_JBCHKQ010000001.1"/>
</dbReference>
<organism evidence="1 2">
    <name type="scientific">Rarispira pelagica</name>
    <dbReference type="NCBI Taxonomy" id="3141764"/>
    <lineage>
        <taxon>Bacteria</taxon>
        <taxon>Pseudomonadati</taxon>
        <taxon>Spirochaetota</taxon>
        <taxon>Spirochaetia</taxon>
        <taxon>Winmispirales</taxon>
        <taxon>Winmispiraceae</taxon>
        <taxon>Rarispira</taxon>
    </lineage>
</organism>
<dbReference type="Gene3D" id="3.10.20.30">
    <property type="match status" value="1"/>
</dbReference>
<dbReference type="NCBIfam" id="TIGR01683">
    <property type="entry name" value="thiS"/>
    <property type="match status" value="1"/>
</dbReference>
<gene>
    <name evidence="1" type="primary">thiS</name>
    <name evidence="1" type="ORF">WKV44_02550</name>
</gene>
<dbReference type="CDD" id="cd00565">
    <property type="entry name" value="Ubl_ThiS"/>
    <property type="match status" value="1"/>
</dbReference>
<dbReference type="PANTHER" id="PTHR34472">
    <property type="entry name" value="SULFUR CARRIER PROTEIN THIS"/>
    <property type="match status" value="1"/>
</dbReference>
<dbReference type="InterPro" id="IPR010035">
    <property type="entry name" value="Thi_S"/>
</dbReference>
<name>A0ABU9U9S3_9SPIR</name>
<evidence type="ECO:0000313" key="1">
    <source>
        <dbReference type="EMBL" id="MEM5947415.1"/>
    </source>
</evidence>
<sequence>MTVKINGKDESFSVAHMTVEELLEAHNVKMPDTVTVELNGTIIRRNLYSETSVQDGDSVEFLYFMGGG</sequence>
<dbReference type="Proteomes" id="UP001466331">
    <property type="component" value="Unassembled WGS sequence"/>
</dbReference>
<reference evidence="1 2" key="1">
    <citation type="submission" date="2024-03" db="EMBL/GenBank/DDBJ databases">
        <title>Ignisphaera cupida sp. nov., a hyperthermophilic hydrolytic archaeon from a hot spring of Kamchatka, and proposal of Ignisphaeraceae fam. nov.</title>
        <authorList>
            <person name="Podosokorskaya O.A."/>
            <person name="Elcheninov A.G."/>
            <person name="Maltseva A.I."/>
            <person name="Zayulina K.S."/>
            <person name="Novikov A."/>
            <person name="Merkel A.Y."/>
        </authorList>
    </citation>
    <scope>NUCLEOTIDE SEQUENCE [LARGE SCALE GENOMIC DNA]</scope>
    <source>
        <strain evidence="1 2">38H-sp</strain>
    </source>
</reference>
<evidence type="ECO:0000313" key="2">
    <source>
        <dbReference type="Proteomes" id="UP001466331"/>
    </source>
</evidence>
<keyword evidence="2" id="KW-1185">Reference proteome</keyword>
<comment type="caution">
    <text evidence="1">The sequence shown here is derived from an EMBL/GenBank/DDBJ whole genome shotgun (WGS) entry which is preliminary data.</text>
</comment>
<dbReference type="Pfam" id="PF02597">
    <property type="entry name" value="ThiS"/>
    <property type="match status" value="1"/>
</dbReference>
<dbReference type="PANTHER" id="PTHR34472:SF1">
    <property type="entry name" value="SULFUR CARRIER PROTEIN THIS"/>
    <property type="match status" value="1"/>
</dbReference>
<protein>
    <submittedName>
        <fullName evidence="1">Sulfur carrier protein ThiS</fullName>
    </submittedName>
</protein>
<proteinExistence type="predicted"/>
<dbReference type="InterPro" id="IPR012675">
    <property type="entry name" value="Beta-grasp_dom_sf"/>
</dbReference>
<dbReference type="SUPFAM" id="SSF54285">
    <property type="entry name" value="MoaD/ThiS"/>
    <property type="match status" value="1"/>
</dbReference>
<dbReference type="InterPro" id="IPR016155">
    <property type="entry name" value="Mopterin_synth/thiamin_S_b"/>
</dbReference>